<evidence type="ECO:0000256" key="2">
    <source>
        <dbReference type="ARBA" id="ARBA00004496"/>
    </source>
</evidence>
<dbReference type="SUPFAM" id="SSF47323">
    <property type="entry name" value="Anticodon-binding domain of a subclass of class I aminoacyl-tRNA synthetases"/>
    <property type="match status" value="1"/>
</dbReference>
<feature type="binding site" evidence="16">
    <location>
        <position position="161"/>
    </location>
    <ligand>
        <name>Zn(2+)</name>
        <dbReference type="ChEBI" id="CHEBI:29105"/>
    </ligand>
</feature>
<evidence type="ECO:0000256" key="3">
    <source>
        <dbReference type="ARBA" id="ARBA00008258"/>
    </source>
</evidence>
<feature type="binding site" evidence="16">
    <location>
        <position position="158"/>
    </location>
    <ligand>
        <name>Zn(2+)</name>
        <dbReference type="ChEBI" id="CHEBI:29105"/>
    </ligand>
</feature>
<feature type="domain" description="TRNA-binding" evidence="18">
    <location>
        <begin position="651"/>
        <end position="753"/>
    </location>
</feature>
<dbReference type="EC" id="6.1.1.10" evidence="16"/>
<comment type="subunit">
    <text evidence="4 16">Homodimer.</text>
</comment>
<dbReference type="InterPro" id="IPR001412">
    <property type="entry name" value="aa-tRNA-synth_I_CS"/>
</dbReference>
<dbReference type="FunFam" id="2.20.28.20:FF:000001">
    <property type="entry name" value="Methionine--tRNA ligase"/>
    <property type="match status" value="1"/>
</dbReference>
<dbReference type="InterPro" id="IPR014729">
    <property type="entry name" value="Rossmann-like_a/b/a_fold"/>
</dbReference>
<evidence type="ECO:0000256" key="14">
    <source>
        <dbReference type="ARBA" id="ARBA00023146"/>
    </source>
</evidence>
<evidence type="ECO:0000256" key="5">
    <source>
        <dbReference type="ARBA" id="ARBA00022490"/>
    </source>
</evidence>
<keyword evidence="10 16" id="KW-0862">Zinc</keyword>
<dbReference type="GO" id="GO:0006431">
    <property type="term" value="P:methionyl-tRNA aminoacylation"/>
    <property type="evidence" value="ECO:0007669"/>
    <property type="project" value="UniProtKB-UniRule"/>
</dbReference>
<dbReference type="SUPFAM" id="SSF57770">
    <property type="entry name" value="Methionyl-tRNA synthetase (MetRS), Zn-domain"/>
    <property type="match status" value="1"/>
</dbReference>
<feature type="binding site" evidence="16">
    <location>
        <position position="145"/>
    </location>
    <ligand>
        <name>Zn(2+)</name>
        <dbReference type="ChEBI" id="CHEBI:29105"/>
    </ligand>
</feature>
<name>A0A2W4QYQ3_9GAMM</name>
<dbReference type="NCBIfam" id="TIGR00399">
    <property type="entry name" value="metG_C_term"/>
    <property type="match status" value="1"/>
</dbReference>
<dbReference type="CDD" id="cd02800">
    <property type="entry name" value="tRNA_bind_EcMetRS_like"/>
    <property type="match status" value="1"/>
</dbReference>
<dbReference type="CDD" id="cd00814">
    <property type="entry name" value="MetRS_core"/>
    <property type="match status" value="1"/>
</dbReference>
<evidence type="ECO:0000256" key="8">
    <source>
        <dbReference type="ARBA" id="ARBA00022723"/>
    </source>
</evidence>
<dbReference type="InterPro" id="IPR023458">
    <property type="entry name" value="Met-tRNA_ligase_1"/>
</dbReference>
<evidence type="ECO:0000256" key="17">
    <source>
        <dbReference type="SAM" id="MobiDB-lite"/>
    </source>
</evidence>
<comment type="subcellular location">
    <subcellularLocation>
        <location evidence="2 16">Cytoplasm</location>
    </subcellularLocation>
</comment>
<dbReference type="EMBL" id="QJPH01000341">
    <property type="protein sequence ID" value="PZN77221.1"/>
    <property type="molecule type" value="Genomic_DNA"/>
</dbReference>
<dbReference type="InterPro" id="IPR002547">
    <property type="entry name" value="tRNA-bd_dom"/>
</dbReference>
<dbReference type="InterPro" id="IPR004495">
    <property type="entry name" value="Met-tRNA-synth_bsu_C"/>
</dbReference>
<keyword evidence="11 16" id="KW-0067">ATP-binding</keyword>
<dbReference type="InterPro" id="IPR015413">
    <property type="entry name" value="Methionyl/Leucyl_tRNA_Synth"/>
</dbReference>
<dbReference type="InterPro" id="IPR014758">
    <property type="entry name" value="Met-tRNA_synth"/>
</dbReference>
<dbReference type="NCBIfam" id="NF001100">
    <property type="entry name" value="PRK00133.1"/>
    <property type="match status" value="1"/>
</dbReference>
<dbReference type="GO" id="GO:0005524">
    <property type="term" value="F:ATP binding"/>
    <property type="evidence" value="ECO:0007669"/>
    <property type="project" value="UniProtKB-UniRule"/>
</dbReference>
<dbReference type="Pfam" id="PF19303">
    <property type="entry name" value="Anticodon_3"/>
    <property type="match status" value="1"/>
</dbReference>
<dbReference type="PROSITE" id="PS50886">
    <property type="entry name" value="TRBD"/>
    <property type="match status" value="1"/>
</dbReference>
<evidence type="ECO:0000256" key="13">
    <source>
        <dbReference type="ARBA" id="ARBA00022917"/>
    </source>
</evidence>
<dbReference type="Proteomes" id="UP000249396">
    <property type="component" value="Unassembled WGS sequence"/>
</dbReference>
<evidence type="ECO:0000259" key="18">
    <source>
        <dbReference type="PROSITE" id="PS50886"/>
    </source>
</evidence>
<dbReference type="Gene3D" id="2.40.50.140">
    <property type="entry name" value="Nucleic acid-binding proteins"/>
    <property type="match status" value="1"/>
</dbReference>
<dbReference type="GO" id="GO:0046872">
    <property type="term" value="F:metal ion binding"/>
    <property type="evidence" value="ECO:0007669"/>
    <property type="project" value="UniProtKB-KW"/>
</dbReference>
<dbReference type="SUPFAM" id="SSF50249">
    <property type="entry name" value="Nucleic acid-binding proteins"/>
    <property type="match status" value="1"/>
</dbReference>
<evidence type="ECO:0000256" key="4">
    <source>
        <dbReference type="ARBA" id="ARBA00011738"/>
    </source>
</evidence>
<dbReference type="InterPro" id="IPR041872">
    <property type="entry name" value="Anticodon_Met"/>
</dbReference>
<evidence type="ECO:0000256" key="16">
    <source>
        <dbReference type="HAMAP-Rule" id="MF_00098"/>
    </source>
</evidence>
<dbReference type="Pfam" id="PF09334">
    <property type="entry name" value="tRNA-synt_1g"/>
    <property type="match status" value="1"/>
</dbReference>
<dbReference type="GO" id="GO:0000049">
    <property type="term" value="F:tRNA binding"/>
    <property type="evidence" value="ECO:0007669"/>
    <property type="project" value="UniProtKB-UniRule"/>
</dbReference>
<evidence type="ECO:0000256" key="12">
    <source>
        <dbReference type="ARBA" id="ARBA00022884"/>
    </source>
</evidence>
<feature type="binding site" evidence="16">
    <location>
        <position position="352"/>
    </location>
    <ligand>
        <name>ATP</name>
        <dbReference type="ChEBI" id="CHEBI:30616"/>
    </ligand>
</feature>
<evidence type="ECO:0000256" key="15">
    <source>
        <dbReference type="ARBA" id="ARBA00047364"/>
    </source>
</evidence>
<keyword evidence="6 16" id="KW-0820">tRNA-binding</keyword>
<evidence type="ECO:0000256" key="10">
    <source>
        <dbReference type="ARBA" id="ARBA00022833"/>
    </source>
</evidence>
<dbReference type="PANTHER" id="PTHR45765">
    <property type="entry name" value="METHIONINE--TRNA LIGASE"/>
    <property type="match status" value="1"/>
</dbReference>
<organism evidence="19 20">
    <name type="scientific">Candidatus Methylumidiphilus alinenensis</name>
    <dbReference type="NCBI Taxonomy" id="2202197"/>
    <lineage>
        <taxon>Bacteria</taxon>
        <taxon>Pseudomonadati</taxon>
        <taxon>Pseudomonadota</taxon>
        <taxon>Gammaproteobacteria</taxon>
        <taxon>Methylococcales</taxon>
        <taxon>Candidatus Methylumidiphilus</taxon>
    </lineage>
</organism>
<reference evidence="19 20" key="1">
    <citation type="journal article" date="2018" name="Aquat. Microb. Ecol.">
        <title>Gammaproteobacterial methanotrophs dominate.</title>
        <authorList>
            <person name="Rissanen A.J."/>
            <person name="Saarenheimo J."/>
            <person name="Tiirola M."/>
            <person name="Peura S."/>
            <person name="Aalto S.L."/>
            <person name="Karvinen A."/>
            <person name="Nykanen H."/>
        </authorList>
    </citation>
    <scope>NUCLEOTIDE SEQUENCE [LARGE SCALE GENOMIC DNA]</scope>
    <source>
        <strain evidence="19">AMbin10</strain>
    </source>
</reference>
<proteinExistence type="inferred from homology"/>
<feature type="binding site" evidence="16">
    <location>
        <position position="148"/>
    </location>
    <ligand>
        <name>Zn(2+)</name>
        <dbReference type="ChEBI" id="CHEBI:29105"/>
    </ligand>
</feature>
<evidence type="ECO:0000256" key="1">
    <source>
        <dbReference type="ARBA" id="ARBA00003314"/>
    </source>
</evidence>
<keyword evidence="12 16" id="KW-0694">RNA-binding</keyword>
<dbReference type="Pfam" id="PF01588">
    <property type="entry name" value="tRNA_bind"/>
    <property type="match status" value="1"/>
</dbReference>
<dbReference type="Gene3D" id="1.10.730.10">
    <property type="entry name" value="Isoleucyl-tRNA Synthetase, Domain 1"/>
    <property type="match status" value="1"/>
</dbReference>
<dbReference type="PRINTS" id="PR01041">
    <property type="entry name" value="TRNASYNTHMET"/>
</dbReference>
<keyword evidence="9 16" id="KW-0547">Nucleotide-binding</keyword>
<dbReference type="InterPro" id="IPR009080">
    <property type="entry name" value="tRNAsynth_Ia_anticodon-bd"/>
</dbReference>
<evidence type="ECO:0000256" key="7">
    <source>
        <dbReference type="ARBA" id="ARBA00022598"/>
    </source>
</evidence>
<keyword evidence="13 16" id="KW-0648">Protein biosynthesis</keyword>
<evidence type="ECO:0000256" key="9">
    <source>
        <dbReference type="ARBA" id="ARBA00022741"/>
    </source>
</evidence>
<comment type="caution">
    <text evidence="19">The sequence shown here is derived from an EMBL/GenBank/DDBJ whole genome shotgun (WGS) entry which is preliminary data.</text>
</comment>
<dbReference type="InterPro" id="IPR033911">
    <property type="entry name" value="MetRS_core"/>
</dbReference>
<accession>A0A2W4QYQ3</accession>
<feature type="short sequence motif" description="'KMSKS' region" evidence="16">
    <location>
        <begin position="349"/>
        <end position="353"/>
    </location>
</feature>
<feature type="compositionally biased region" description="Basic and acidic residues" evidence="17">
    <location>
        <begin position="624"/>
        <end position="637"/>
    </location>
</feature>
<evidence type="ECO:0000256" key="11">
    <source>
        <dbReference type="ARBA" id="ARBA00022840"/>
    </source>
</evidence>
<dbReference type="PANTHER" id="PTHR45765:SF1">
    <property type="entry name" value="METHIONINE--TRNA LIGASE, CYTOPLASMIC"/>
    <property type="match status" value="1"/>
</dbReference>
<dbReference type="HAMAP" id="MF_00098">
    <property type="entry name" value="Met_tRNA_synth_type1"/>
    <property type="match status" value="1"/>
</dbReference>
<keyword evidence="8 16" id="KW-0479">Metal-binding</keyword>
<gene>
    <name evidence="16" type="primary">metG</name>
    <name evidence="19" type="ORF">DM484_15170</name>
</gene>
<dbReference type="PROSITE" id="PS00178">
    <property type="entry name" value="AA_TRNA_LIGASE_I"/>
    <property type="match status" value="1"/>
</dbReference>
<keyword evidence="7 16" id="KW-0436">Ligase</keyword>
<dbReference type="GO" id="GO:0005829">
    <property type="term" value="C:cytosol"/>
    <property type="evidence" value="ECO:0007669"/>
    <property type="project" value="TreeGrafter"/>
</dbReference>
<comment type="function">
    <text evidence="1 16">Is required not only for elongation of protein synthesis but also for the initiation of all mRNA translation through initiator tRNA(fMet) aminoacylation.</text>
</comment>
<feature type="short sequence motif" description="'HIGH' region" evidence="16">
    <location>
        <begin position="14"/>
        <end position="24"/>
    </location>
</feature>
<keyword evidence="5 16" id="KW-0963">Cytoplasm</keyword>
<dbReference type="InterPro" id="IPR029038">
    <property type="entry name" value="MetRS_Zn"/>
</dbReference>
<evidence type="ECO:0000313" key="19">
    <source>
        <dbReference type="EMBL" id="PZN77221.1"/>
    </source>
</evidence>
<dbReference type="CDD" id="cd07957">
    <property type="entry name" value="Anticodon_Ia_Met"/>
    <property type="match status" value="1"/>
</dbReference>
<comment type="cofactor">
    <cofactor evidence="16">
        <name>Zn(2+)</name>
        <dbReference type="ChEBI" id="CHEBI:29105"/>
    </cofactor>
    <text evidence="16">Binds 1 zinc ion per subunit.</text>
</comment>
<comment type="catalytic activity">
    <reaction evidence="15 16">
        <text>tRNA(Met) + L-methionine + ATP = L-methionyl-tRNA(Met) + AMP + diphosphate</text>
        <dbReference type="Rhea" id="RHEA:13481"/>
        <dbReference type="Rhea" id="RHEA-COMP:9667"/>
        <dbReference type="Rhea" id="RHEA-COMP:9698"/>
        <dbReference type="ChEBI" id="CHEBI:30616"/>
        <dbReference type="ChEBI" id="CHEBI:33019"/>
        <dbReference type="ChEBI" id="CHEBI:57844"/>
        <dbReference type="ChEBI" id="CHEBI:78442"/>
        <dbReference type="ChEBI" id="CHEBI:78530"/>
        <dbReference type="ChEBI" id="CHEBI:456215"/>
        <dbReference type="EC" id="6.1.1.10"/>
    </reaction>
</comment>
<keyword evidence="14 16" id="KW-0030">Aminoacyl-tRNA synthetase</keyword>
<comment type="similarity">
    <text evidence="3 16">Belongs to the class-I aminoacyl-tRNA synthetase family. MetG type 1 subfamily.</text>
</comment>
<evidence type="ECO:0000256" key="6">
    <source>
        <dbReference type="ARBA" id="ARBA00022555"/>
    </source>
</evidence>
<dbReference type="AlphaFoldDB" id="A0A2W4QYQ3"/>
<dbReference type="SUPFAM" id="SSF52374">
    <property type="entry name" value="Nucleotidylyl transferase"/>
    <property type="match status" value="1"/>
</dbReference>
<dbReference type="Gene3D" id="3.40.50.620">
    <property type="entry name" value="HUPs"/>
    <property type="match status" value="1"/>
</dbReference>
<dbReference type="NCBIfam" id="TIGR00398">
    <property type="entry name" value="metG"/>
    <property type="match status" value="1"/>
</dbReference>
<sequence>MSEQRKILVTSALPYANGPIHLGHLVEYIQTDIWVRFQKMRGHECHYVCADDTHGTPIMLRAEKEGITPEELIARVHGEHYRDFRGFHVEFDNYDTTHSEETRHYAETIYQRLKERGLIESRAIEQYYDPVKEMFLPDRFIKGECPKCHAQDQYGDSCEACGTTYTPTDLINPYSAVSGAAPVRKESVHYFFKLSDPVCQQFLREWTTGQRTEHPPLQPEAANKMQEWLGSESDNRLSDWDISRDAPYFGFEIPDAPGKYFYVWLDAPIGYMGSFQNLCDNKLTDLTAGDRLIFNDYWSKDSKTELYHFIGKDILYFHALFWPAMLEHSDFRTPTKVFAHGFLTVNGEKMSKSRGTFITADSYLKQGLNPEWLRYYYACKLNGTMEDIDLNLEDFVARVNSDLVGKYVNIAARTANFITKQFDGRLSSFDLNEQERSELDVYNKHVKQDEIDWEANSLEDDYRILPRRLEGGGDKGAIYNPSNMVARFIWARKRIELLYEARDFSKAIRAIQELCDLANQYVATMEPWKLAKQEGQSEKLHEVCTVSLNLFRLLTLYLKPVIPRLAKQAEDFLNIPSLQWSDAEKILSRHSINPYQHLMTRIEPRQIQALVEANKPTLQATEQPEPHSEQRHAEHQQHAIQPIADTIGIEEFGKIDLRIARIVKAEQVEKADKLLKLTLDIGEEQPRTVFAGIKSAYEPAQLEGKLTVMVANLAPRKMKFGLSEGMVLAASDERGGPFVLFPDQGAMPGMRIK</sequence>
<dbReference type="Gene3D" id="2.20.28.20">
    <property type="entry name" value="Methionyl-tRNA synthetase, Zn-domain"/>
    <property type="match status" value="1"/>
</dbReference>
<dbReference type="FunFam" id="2.40.50.140:FF:000042">
    <property type="entry name" value="Methionine--tRNA ligase"/>
    <property type="match status" value="1"/>
</dbReference>
<dbReference type="GO" id="GO:0004825">
    <property type="term" value="F:methionine-tRNA ligase activity"/>
    <property type="evidence" value="ECO:0007669"/>
    <property type="project" value="UniProtKB-UniRule"/>
</dbReference>
<evidence type="ECO:0000313" key="20">
    <source>
        <dbReference type="Proteomes" id="UP000249396"/>
    </source>
</evidence>
<dbReference type="InterPro" id="IPR012340">
    <property type="entry name" value="NA-bd_OB-fold"/>
</dbReference>
<feature type="region of interest" description="Disordered" evidence="17">
    <location>
        <begin position="617"/>
        <end position="638"/>
    </location>
</feature>
<protein>
    <recommendedName>
        <fullName evidence="16">Methionine--tRNA ligase</fullName>
        <ecNumber evidence="16">6.1.1.10</ecNumber>
    </recommendedName>
    <alternativeName>
        <fullName evidence="16">Methionyl-tRNA synthetase</fullName>
        <shortName evidence="16">MetRS</shortName>
    </alternativeName>
</protein>